<comment type="caution">
    <text evidence="2">The sequence shown here is derived from an EMBL/GenBank/DDBJ whole genome shotgun (WGS) entry which is preliminary data.</text>
</comment>
<evidence type="ECO:0000256" key="1">
    <source>
        <dbReference type="SAM" id="MobiDB-lite"/>
    </source>
</evidence>
<protein>
    <submittedName>
        <fullName evidence="2">Uncharacterized protein</fullName>
    </submittedName>
</protein>
<evidence type="ECO:0000313" key="2">
    <source>
        <dbReference type="EMBL" id="KAK9501852.1"/>
    </source>
</evidence>
<feature type="region of interest" description="Disordered" evidence="1">
    <location>
        <begin position="76"/>
        <end position="109"/>
    </location>
</feature>
<organism evidence="2 3">
    <name type="scientific">Rhynocoris fuscipes</name>
    <dbReference type="NCBI Taxonomy" id="488301"/>
    <lineage>
        <taxon>Eukaryota</taxon>
        <taxon>Metazoa</taxon>
        <taxon>Ecdysozoa</taxon>
        <taxon>Arthropoda</taxon>
        <taxon>Hexapoda</taxon>
        <taxon>Insecta</taxon>
        <taxon>Pterygota</taxon>
        <taxon>Neoptera</taxon>
        <taxon>Paraneoptera</taxon>
        <taxon>Hemiptera</taxon>
        <taxon>Heteroptera</taxon>
        <taxon>Panheteroptera</taxon>
        <taxon>Cimicomorpha</taxon>
        <taxon>Reduviidae</taxon>
        <taxon>Harpactorinae</taxon>
        <taxon>Harpactorini</taxon>
        <taxon>Rhynocoris</taxon>
    </lineage>
</organism>
<dbReference type="Proteomes" id="UP001461498">
    <property type="component" value="Unassembled WGS sequence"/>
</dbReference>
<name>A0AAW1CZ19_9HEMI</name>
<feature type="region of interest" description="Disordered" evidence="1">
    <location>
        <begin position="1"/>
        <end position="26"/>
    </location>
</feature>
<accession>A0AAW1CZ19</accession>
<reference evidence="2 3" key="1">
    <citation type="submission" date="2022-12" db="EMBL/GenBank/DDBJ databases">
        <title>Chromosome-level genome assembly of true bugs.</title>
        <authorList>
            <person name="Ma L."/>
            <person name="Li H."/>
        </authorList>
    </citation>
    <scope>NUCLEOTIDE SEQUENCE [LARGE SCALE GENOMIC DNA]</scope>
    <source>
        <strain evidence="2">Lab_2022b</strain>
    </source>
</reference>
<keyword evidence="3" id="KW-1185">Reference proteome</keyword>
<dbReference type="AlphaFoldDB" id="A0AAW1CZ19"/>
<feature type="compositionally biased region" description="Polar residues" evidence="1">
    <location>
        <begin position="8"/>
        <end position="24"/>
    </location>
</feature>
<proteinExistence type="predicted"/>
<gene>
    <name evidence="2" type="ORF">O3M35_012503</name>
</gene>
<dbReference type="EMBL" id="JAPXFL010000009">
    <property type="protein sequence ID" value="KAK9501852.1"/>
    <property type="molecule type" value="Genomic_DNA"/>
</dbReference>
<evidence type="ECO:0000313" key="3">
    <source>
        <dbReference type="Proteomes" id="UP001461498"/>
    </source>
</evidence>
<sequence length="109" mass="12372">MNWIKGYSVQSNDSQGLQSETEGQSWKEIDPANASDLVTSFNSSFITFVILWLSSLLQVQVWLRWKSGSALQAQDSFECSGSEQDENEEIQDEDEIEILESDESMQARD</sequence>
<feature type="compositionally biased region" description="Acidic residues" evidence="1">
    <location>
        <begin position="83"/>
        <end position="103"/>
    </location>
</feature>